<dbReference type="FunFam" id="3.40.30.10:FF:000007">
    <property type="entry name" value="Thioredoxin-dependent thiol peroxidase"/>
    <property type="match status" value="1"/>
</dbReference>
<keyword evidence="5" id="KW-0049">Antioxidant</keyword>
<dbReference type="Gene3D" id="3.40.30.10">
    <property type="entry name" value="Glutaredoxin"/>
    <property type="match status" value="1"/>
</dbReference>
<feature type="domain" description="Thioredoxin" evidence="13">
    <location>
        <begin position="2"/>
        <end position="153"/>
    </location>
</feature>
<dbReference type="CDD" id="cd03017">
    <property type="entry name" value="PRX_BCP"/>
    <property type="match status" value="1"/>
</dbReference>
<dbReference type="PIRSF" id="PIRSF000239">
    <property type="entry name" value="AHPC"/>
    <property type="match status" value="1"/>
</dbReference>
<feature type="active site" description="Cysteine sulfenic acid (-SOH) intermediate; for peroxidase activity" evidence="12">
    <location>
        <position position="44"/>
    </location>
</feature>
<evidence type="ECO:0000256" key="1">
    <source>
        <dbReference type="ARBA" id="ARBA00003330"/>
    </source>
</evidence>
<protein>
    <recommendedName>
        <fullName evidence="3">thioredoxin-dependent peroxiredoxin</fullName>
        <ecNumber evidence="3">1.11.1.24</ecNumber>
    </recommendedName>
    <alternativeName>
        <fullName evidence="9">Thioredoxin peroxidase</fullName>
    </alternativeName>
</protein>
<evidence type="ECO:0000256" key="2">
    <source>
        <dbReference type="ARBA" id="ARBA00011245"/>
    </source>
</evidence>
<sequence length="153" mass="17226">MITEGQKAEGFVLRDQDGTMVSLSDYAGKRVVLYFYPKDDTPGCTIEGVEFSRLKEEFSNHNTVILGISKDTVESHKDFCNKHELSIRLLSDGSGDVLRAYDALREQKDNGKKSAGIVRSTVFIDENGTVRRHWKDVQPEGHARNVLEFIASF</sequence>
<dbReference type="GO" id="GO:0008379">
    <property type="term" value="F:thioredoxin peroxidase activity"/>
    <property type="evidence" value="ECO:0007669"/>
    <property type="project" value="TreeGrafter"/>
</dbReference>
<evidence type="ECO:0000256" key="10">
    <source>
        <dbReference type="ARBA" id="ARBA00038489"/>
    </source>
</evidence>
<comment type="function">
    <text evidence="1">Thiol-specific peroxidase that catalyzes the reduction of hydrogen peroxide and organic hydroperoxides to water and alcohols, respectively. Plays a role in cell protection against oxidative stress by detoxifying peroxides and as sensor of hydrogen peroxide-mediated signaling events.</text>
</comment>
<evidence type="ECO:0000256" key="4">
    <source>
        <dbReference type="ARBA" id="ARBA00022559"/>
    </source>
</evidence>
<dbReference type="InterPro" id="IPR024706">
    <property type="entry name" value="Peroxiredoxin_AhpC-typ"/>
</dbReference>
<dbReference type="SUPFAM" id="SSF52833">
    <property type="entry name" value="Thioredoxin-like"/>
    <property type="match status" value="1"/>
</dbReference>
<dbReference type="GO" id="GO:0045454">
    <property type="term" value="P:cell redox homeostasis"/>
    <property type="evidence" value="ECO:0007669"/>
    <property type="project" value="TreeGrafter"/>
</dbReference>
<dbReference type="GO" id="GO:0034599">
    <property type="term" value="P:cellular response to oxidative stress"/>
    <property type="evidence" value="ECO:0007669"/>
    <property type="project" value="TreeGrafter"/>
</dbReference>
<comment type="caution">
    <text evidence="14">The sequence shown here is derived from an EMBL/GenBank/DDBJ whole genome shotgun (WGS) entry which is preliminary data.</text>
</comment>
<accession>A0A845DAE5</accession>
<evidence type="ECO:0000256" key="5">
    <source>
        <dbReference type="ARBA" id="ARBA00022862"/>
    </source>
</evidence>
<dbReference type="InterPro" id="IPR036249">
    <property type="entry name" value="Thioredoxin-like_sf"/>
</dbReference>
<dbReference type="InterPro" id="IPR013766">
    <property type="entry name" value="Thioredoxin_domain"/>
</dbReference>
<evidence type="ECO:0000313" key="14">
    <source>
        <dbReference type="EMBL" id="MYE38327.1"/>
    </source>
</evidence>
<dbReference type="Proteomes" id="UP000449092">
    <property type="component" value="Unassembled WGS sequence"/>
</dbReference>
<organism evidence="14 15">
    <name type="scientific">Candidatus Spechtbacteria bacterium SB0662_bin_43</name>
    <dbReference type="NCBI Taxonomy" id="2604897"/>
    <lineage>
        <taxon>Bacteria</taxon>
        <taxon>Candidatus Spechtiibacteriota</taxon>
    </lineage>
</organism>
<dbReference type="GO" id="GO:0005737">
    <property type="term" value="C:cytoplasm"/>
    <property type="evidence" value="ECO:0007669"/>
    <property type="project" value="TreeGrafter"/>
</dbReference>
<evidence type="ECO:0000256" key="7">
    <source>
        <dbReference type="ARBA" id="ARBA00023157"/>
    </source>
</evidence>
<dbReference type="InterPro" id="IPR050924">
    <property type="entry name" value="Peroxiredoxin_BCP/PrxQ"/>
</dbReference>
<dbReference type="PROSITE" id="PS51352">
    <property type="entry name" value="THIOREDOXIN_2"/>
    <property type="match status" value="1"/>
</dbReference>
<comment type="similarity">
    <text evidence="10">Belongs to the peroxiredoxin family. BCP/PrxQ subfamily.</text>
</comment>
<proteinExistence type="inferred from homology"/>
<reference evidence="14 15" key="1">
    <citation type="submission" date="2019-09" db="EMBL/GenBank/DDBJ databases">
        <title>Characterisation of the sponge microbiome using genome-centric metagenomics.</title>
        <authorList>
            <person name="Engelberts J.P."/>
            <person name="Robbins S.J."/>
            <person name="De Goeij J.M."/>
            <person name="Aranda M."/>
            <person name="Bell S.C."/>
            <person name="Webster N.S."/>
        </authorList>
    </citation>
    <scope>NUCLEOTIDE SEQUENCE [LARGE SCALE GENOMIC DNA]</scope>
    <source>
        <strain evidence="14">SB0662_bin_43</strain>
    </source>
</reference>
<evidence type="ECO:0000259" key="13">
    <source>
        <dbReference type="PROSITE" id="PS51352"/>
    </source>
</evidence>
<evidence type="ECO:0000256" key="11">
    <source>
        <dbReference type="ARBA" id="ARBA00049091"/>
    </source>
</evidence>
<dbReference type="InterPro" id="IPR000866">
    <property type="entry name" value="AhpC/TSA"/>
</dbReference>
<evidence type="ECO:0000256" key="9">
    <source>
        <dbReference type="ARBA" id="ARBA00032824"/>
    </source>
</evidence>
<comment type="subunit">
    <text evidence="2">Monomer.</text>
</comment>
<dbReference type="PANTHER" id="PTHR42801">
    <property type="entry name" value="THIOREDOXIN-DEPENDENT PEROXIDE REDUCTASE"/>
    <property type="match status" value="1"/>
</dbReference>
<gene>
    <name evidence="14" type="ORF">F4X82_02305</name>
</gene>
<dbReference type="EMBL" id="VXOY01000020">
    <property type="protein sequence ID" value="MYE38327.1"/>
    <property type="molecule type" value="Genomic_DNA"/>
</dbReference>
<name>A0A845DAE5_9BACT</name>
<dbReference type="AlphaFoldDB" id="A0A845DAE5"/>
<evidence type="ECO:0000313" key="15">
    <source>
        <dbReference type="Proteomes" id="UP000449092"/>
    </source>
</evidence>
<comment type="catalytic activity">
    <reaction evidence="11">
        <text>a hydroperoxide + [thioredoxin]-dithiol = an alcohol + [thioredoxin]-disulfide + H2O</text>
        <dbReference type="Rhea" id="RHEA:62620"/>
        <dbReference type="Rhea" id="RHEA-COMP:10698"/>
        <dbReference type="Rhea" id="RHEA-COMP:10700"/>
        <dbReference type="ChEBI" id="CHEBI:15377"/>
        <dbReference type="ChEBI" id="CHEBI:29950"/>
        <dbReference type="ChEBI" id="CHEBI:30879"/>
        <dbReference type="ChEBI" id="CHEBI:35924"/>
        <dbReference type="ChEBI" id="CHEBI:50058"/>
        <dbReference type="EC" id="1.11.1.24"/>
    </reaction>
</comment>
<evidence type="ECO:0000256" key="8">
    <source>
        <dbReference type="ARBA" id="ARBA00023284"/>
    </source>
</evidence>
<dbReference type="EC" id="1.11.1.24" evidence="3"/>
<keyword evidence="6" id="KW-0560">Oxidoreductase</keyword>
<evidence type="ECO:0000256" key="3">
    <source>
        <dbReference type="ARBA" id="ARBA00013017"/>
    </source>
</evidence>
<evidence type="ECO:0000256" key="6">
    <source>
        <dbReference type="ARBA" id="ARBA00023002"/>
    </source>
</evidence>
<keyword evidence="4" id="KW-0575">Peroxidase</keyword>
<dbReference type="Pfam" id="PF00578">
    <property type="entry name" value="AhpC-TSA"/>
    <property type="match status" value="1"/>
</dbReference>
<keyword evidence="8" id="KW-0676">Redox-active center</keyword>
<keyword evidence="7" id="KW-1015">Disulfide bond</keyword>
<dbReference type="PANTHER" id="PTHR42801:SF4">
    <property type="entry name" value="AHPC_TSA FAMILY PROTEIN"/>
    <property type="match status" value="1"/>
</dbReference>
<evidence type="ECO:0000256" key="12">
    <source>
        <dbReference type="PIRSR" id="PIRSR000239-1"/>
    </source>
</evidence>